<dbReference type="Proteomes" id="UP000664169">
    <property type="component" value="Unassembled WGS sequence"/>
</dbReference>
<evidence type="ECO:0000256" key="10">
    <source>
        <dbReference type="ARBA" id="ARBA00023211"/>
    </source>
</evidence>
<evidence type="ECO:0000256" key="2">
    <source>
        <dbReference type="ARBA" id="ARBA00001936"/>
    </source>
</evidence>
<evidence type="ECO:0000256" key="8">
    <source>
        <dbReference type="ARBA" id="ARBA00022801"/>
    </source>
</evidence>
<dbReference type="InterPro" id="IPR036005">
    <property type="entry name" value="Creatinase/aminopeptidase-like"/>
</dbReference>
<dbReference type="InterPro" id="IPR007865">
    <property type="entry name" value="Aminopep_P_N"/>
</dbReference>
<dbReference type="Pfam" id="PF05195">
    <property type="entry name" value="AMP_N"/>
    <property type="match status" value="1"/>
</dbReference>
<protein>
    <recommendedName>
        <fullName evidence="5">Xaa-Pro aminopeptidase</fullName>
        <ecNumber evidence="5">3.4.11.9</ecNumber>
    </recommendedName>
    <alternativeName>
        <fullName evidence="11">Aminoacylproline aminopeptidase</fullName>
    </alternativeName>
</protein>
<keyword evidence="6" id="KW-0031">Aminopeptidase</keyword>
<evidence type="ECO:0000256" key="1">
    <source>
        <dbReference type="ARBA" id="ARBA00001424"/>
    </source>
</evidence>
<dbReference type="GO" id="GO:0030145">
    <property type="term" value="F:manganese ion binding"/>
    <property type="evidence" value="ECO:0007669"/>
    <property type="project" value="InterPro"/>
</dbReference>
<dbReference type="InterPro" id="IPR052433">
    <property type="entry name" value="X-Pro_dipept-like"/>
</dbReference>
<reference evidence="13" key="1">
    <citation type="submission" date="2021-03" db="EMBL/GenBank/DDBJ databases">
        <authorList>
            <person name="Tagirdzhanova G."/>
        </authorList>
    </citation>
    <scope>NUCLEOTIDE SEQUENCE</scope>
</reference>
<dbReference type="InterPro" id="IPR029149">
    <property type="entry name" value="Creatin/AminoP/Spt16_N"/>
</dbReference>
<keyword evidence="9" id="KW-0482">Metalloprotease</keyword>
<accession>A0A8H3EKS1</accession>
<dbReference type="EMBL" id="CAJPDQ010000002">
    <property type="protein sequence ID" value="CAF9904731.1"/>
    <property type="molecule type" value="Genomic_DNA"/>
</dbReference>
<feature type="domain" description="Aminopeptidase P N-terminal" evidence="12">
    <location>
        <begin position="66"/>
        <end position="201"/>
    </location>
</feature>
<dbReference type="SUPFAM" id="SSF53092">
    <property type="entry name" value="Creatinase/prolidase N-terminal domain"/>
    <property type="match status" value="1"/>
</dbReference>
<evidence type="ECO:0000256" key="6">
    <source>
        <dbReference type="ARBA" id="ARBA00022438"/>
    </source>
</evidence>
<dbReference type="AlphaFoldDB" id="A0A8H3EKS1"/>
<evidence type="ECO:0000256" key="9">
    <source>
        <dbReference type="ARBA" id="ARBA00023049"/>
    </source>
</evidence>
<keyword evidence="6" id="KW-0645">Protease</keyword>
<dbReference type="GO" id="GO:0070006">
    <property type="term" value="F:metalloaminopeptidase activity"/>
    <property type="evidence" value="ECO:0007669"/>
    <property type="project" value="InterPro"/>
</dbReference>
<dbReference type="PANTHER" id="PTHR43226:SF4">
    <property type="entry name" value="XAA-PRO AMINOPEPTIDASE 3"/>
    <property type="match status" value="1"/>
</dbReference>
<keyword evidence="7" id="KW-0479">Metal-binding</keyword>
<evidence type="ECO:0000256" key="4">
    <source>
        <dbReference type="ARBA" id="ARBA00008766"/>
    </source>
</evidence>
<name>A0A8H3EKS1_9LECA</name>
<evidence type="ECO:0000313" key="13">
    <source>
        <dbReference type="EMBL" id="CAF9904731.1"/>
    </source>
</evidence>
<keyword evidence="10" id="KW-0464">Manganese</keyword>
<dbReference type="PANTHER" id="PTHR43226">
    <property type="entry name" value="XAA-PRO AMINOPEPTIDASE 3"/>
    <property type="match status" value="1"/>
</dbReference>
<dbReference type="SMART" id="SM01011">
    <property type="entry name" value="AMP_N"/>
    <property type="match status" value="1"/>
</dbReference>
<dbReference type="InterPro" id="IPR000994">
    <property type="entry name" value="Pept_M24"/>
</dbReference>
<keyword evidence="14" id="KW-1185">Reference proteome</keyword>
<evidence type="ECO:0000256" key="7">
    <source>
        <dbReference type="ARBA" id="ARBA00022723"/>
    </source>
</evidence>
<comment type="function">
    <text evidence="3">Catalyzes the removal of a penultimate prolyl residue from the N-termini of peptides.</text>
</comment>
<evidence type="ECO:0000256" key="5">
    <source>
        <dbReference type="ARBA" id="ARBA00012574"/>
    </source>
</evidence>
<comment type="cofactor">
    <cofactor evidence="2">
        <name>Mn(2+)</name>
        <dbReference type="ChEBI" id="CHEBI:29035"/>
    </cofactor>
</comment>
<comment type="similarity">
    <text evidence="4">Belongs to the peptidase M24B family.</text>
</comment>
<dbReference type="GO" id="GO:0005739">
    <property type="term" value="C:mitochondrion"/>
    <property type="evidence" value="ECO:0007669"/>
    <property type="project" value="TreeGrafter"/>
</dbReference>
<gene>
    <name evidence="13" type="ORF">GOMPHAMPRED_002930</name>
</gene>
<comment type="catalytic activity">
    <reaction evidence="1">
        <text>Release of any N-terminal amino acid, including proline, that is linked to proline, even from a dipeptide or tripeptide.</text>
        <dbReference type="EC" id="3.4.11.9"/>
    </reaction>
</comment>
<keyword evidence="8" id="KW-0378">Hydrolase</keyword>
<dbReference type="EC" id="3.4.11.9" evidence="5"/>
<proteinExistence type="inferred from homology"/>
<dbReference type="GO" id="GO:0006508">
    <property type="term" value="P:proteolysis"/>
    <property type="evidence" value="ECO:0007669"/>
    <property type="project" value="TreeGrafter"/>
</dbReference>
<evidence type="ECO:0000259" key="12">
    <source>
        <dbReference type="SMART" id="SM01011"/>
    </source>
</evidence>
<dbReference type="OrthoDB" id="4215474at2759"/>
<organism evidence="13 14">
    <name type="scientific">Gomphillus americanus</name>
    <dbReference type="NCBI Taxonomy" id="1940652"/>
    <lineage>
        <taxon>Eukaryota</taxon>
        <taxon>Fungi</taxon>
        <taxon>Dikarya</taxon>
        <taxon>Ascomycota</taxon>
        <taxon>Pezizomycotina</taxon>
        <taxon>Lecanoromycetes</taxon>
        <taxon>OSLEUM clade</taxon>
        <taxon>Ostropomycetidae</taxon>
        <taxon>Ostropales</taxon>
        <taxon>Graphidaceae</taxon>
        <taxon>Gomphilloideae</taxon>
        <taxon>Gomphillus</taxon>
    </lineage>
</organism>
<evidence type="ECO:0000256" key="11">
    <source>
        <dbReference type="ARBA" id="ARBA00030849"/>
    </source>
</evidence>
<dbReference type="Pfam" id="PF00557">
    <property type="entry name" value="Peptidase_M24"/>
    <property type="match status" value="1"/>
</dbReference>
<evidence type="ECO:0000256" key="3">
    <source>
        <dbReference type="ARBA" id="ARBA00002443"/>
    </source>
</evidence>
<evidence type="ECO:0000313" key="14">
    <source>
        <dbReference type="Proteomes" id="UP000664169"/>
    </source>
</evidence>
<dbReference type="Gene3D" id="3.90.230.10">
    <property type="entry name" value="Creatinase/methionine aminopeptidase superfamily"/>
    <property type="match status" value="1"/>
</dbReference>
<dbReference type="SUPFAM" id="SSF55920">
    <property type="entry name" value="Creatinase/aminopeptidase"/>
    <property type="match status" value="1"/>
</dbReference>
<dbReference type="Gene3D" id="3.40.350.10">
    <property type="entry name" value="Creatinase/prolidase N-terminal domain"/>
    <property type="match status" value="1"/>
</dbReference>
<comment type="caution">
    <text evidence="13">The sequence shown here is derived from an EMBL/GenBank/DDBJ whole genome shotgun (WGS) entry which is preliminary data.</text>
</comment>
<sequence length="500" mass="55413">MRRCISWQRGLINDLVWLGRPRLSHKIFPSSRSYTTEVSAASLQFGQPLHETHPHILEPGQLTPGISALEYAKRRTRLAQSLPKGAIAVLAASDVKYRSGAVFWPFHQDSNFYYLTGFNEPDAVAVIGKSEHDGDHTFRLFLRPKDHKLESWEGTRSGLDAAEDVFNADEGHDIAQLKNILADLISSASEVYSDTVSMKSSKTSVFGRIFATLKSESKSKEMSDLLSSQKTKSLAPLLNELRVVKSADEIALLRRVGQATGRSFQDAMRQGGWKSERELMAFLQWRHVSNGCEGNAYVPIVAGGKNALVKHYTRNDDILPNGKMVLVDAGGEIGHYITDITRTWPIGGRFDPAQRDLYNAVLSVQRSCISLCRANANLSMDKLHSIAQNKLSDNLQGLGFKLTGNTIDLLFPHHLSHYIGLDVHDTPNYSRLRSLKEGMCLTIEPGIHVPDVEDDRFPAVFRGMSVQIEDSVAVGAEHPLILSAEAPKEIDDIEALCKQG</sequence>